<dbReference type="GO" id="GO:0016746">
    <property type="term" value="F:acyltransferase activity"/>
    <property type="evidence" value="ECO:0007669"/>
    <property type="project" value="UniProtKB-KW"/>
</dbReference>
<reference evidence="2 3" key="2">
    <citation type="submission" date="2019-04" db="EMBL/GenBank/DDBJ databases">
        <title>The genome sequence of big-headed turtle.</title>
        <authorList>
            <person name="Gong S."/>
        </authorList>
    </citation>
    <scope>NUCLEOTIDE SEQUENCE [LARGE SCALE GENOMIC DNA]</scope>
    <source>
        <strain evidence="2">DO16091913</strain>
        <tissue evidence="2">Muscle</tissue>
    </source>
</reference>
<evidence type="ECO:0000313" key="2">
    <source>
        <dbReference type="EMBL" id="TFJ97551.1"/>
    </source>
</evidence>
<reference evidence="2 3" key="1">
    <citation type="submission" date="2019-04" db="EMBL/GenBank/DDBJ databases">
        <title>Draft genome of the big-headed turtle Platysternon megacephalum.</title>
        <authorList>
            <person name="Gong S."/>
        </authorList>
    </citation>
    <scope>NUCLEOTIDE SEQUENCE [LARGE SCALE GENOMIC DNA]</scope>
    <source>
        <strain evidence="2">DO16091913</strain>
        <tissue evidence="2">Muscle</tissue>
    </source>
</reference>
<evidence type="ECO:0000256" key="1">
    <source>
        <dbReference type="SAM" id="MobiDB-lite"/>
    </source>
</evidence>
<organism evidence="2 3">
    <name type="scientific">Platysternon megacephalum</name>
    <name type="common">big-headed turtle</name>
    <dbReference type="NCBI Taxonomy" id="55544"/>
    <lineage>
        <taxon>Eukaryota</taxon>
        <taxon>Metazoa</taxon>
        <taxon>Chordata</taxon>
        <taxon>Craniata</taxon>
        <taxon>Vertebrata</taxon>
        <taxon>Euteleostomi</taxon>
        <taxon>Archelosauria</taxon>
        <taxon>Testudinata</taxon>
        <taxon>Testudines</taxon>
        <taxon>Cryptodira</taxon>
        <taxon>Durocryptodira</taxon>
        <taxon>Testudinoidea</taxon>
        <taxon>Platysternidae</taxon>
        <taxon>Platysternon</taxon>
    </lineage>
</organism>
<gene>
    <name evidence="2" type="ORF">DR999_PMT20614</name>
</gene>
<keyword evidence="3" id="KW-1185">Reference proteome</keyword>
<comment type="caution">
    <text evidence="2">The sequence shown here is derived from an EMBL/GenBank/DDBJ whole genome shotgun (WGS) entry which is preliminary data.</text>
</comment>
<accession>A0A4D9DMM8</accession>
<evidence type="ECO:0000313" key="3">
    <source>
        <dbReference type="Proteomes" id="UP000297703"/>
    </source>
</evidence>
<proteinExistence type="predicted"/>
<protein>
    <submittedName>
        <fullName evidence="2">Glycine N-acyltransferase-like protein 3-like</fullName>
    </submittedName>
</protein>
<feature type="region of interest" description="Disordered" evidence="1">
    <location>
        <begin position="114"/>
        <end position="134"/>
    </location>
</feature>
<keyword evidence="2" id="KW-0808">Transferase</keyword>
<name>A0A4D9DMM8_9SAUR</name>
<dbReference type="AlphaFoldDB" id="A0A4D9DMM8"/>
<sequence>MLLAGVLGGGPTEDRFLKALSMQQFPPSLLPHMYPQIPGTLTSYSFLFAPCVSLGLRSCSDKGQRKAILPQPISLVLRHRNGALVILNPAHCLFSRETDAFWSQIKLGEKSPNLVQHPGPHFSCPTEDHGSSSL</sequence>
<dbReference type="Proteomes" id="UP000297703">
    <property type="component" value="Unassembled WGS sequence"/>
</dbReference>
<keyword evidence="2" id="KW-0012">Acyltransferase</keyword>
<dbReference type="EMBL" id="QXTE01000481">
    <property type="protein sequence ID" value="TFJ97551.1"/>
    <property type="molecule type" value="Genomic_DNA"/>
</dbReference>